<reference evidence="1 2" key="1">
    <citation type="submission" date="2019-08" db="EMBL/GenBank/DDBJ databases">
        <title>Archangium and Cystobacter genomes.</title>
        <authorList>
            <person name="Chen I.-C.K."/>
            <person name="Wielgoss S."/>
        </authorList>
    </citation>
    <scope>NUCLEOTIDE SEQUENCE [LARGE SCALE GENOMIC DNA]</scope>
    <source>
        <strain evidence="1 2">Cbm 6</strain>
    </source>
</reference>
<dbReference type="RefSeq" id="WP_395816193.1">
    <property type="nucleotide sequence ID" value="NZ_CP043494.1"/>
</dbReference>
<organism evidence="1 2">
    <name type="scientific">Archangium minus</name>
    <dbReference type="NCBI Taxonomy" id="83450"/>
    <lineage>
        <taxon>Bacteria</taxon>
        <taxon>Pseudomonadati</taxon>
        <taxon>Myxococcota</taxon>
        <taxon>Myxococcia</taxon>
        <taxon>Myxococcales</taxon>
        <taxon>Cystobacterineae</taxon>
        <taxon>Archangiaceae</taxon>
        <taxon>Archangium</taxon>
    </lineage>
</organism>
<keyword evidence="2" id="KW-1185">Reference proteome</keyword>
<sequence length="199" mass="22424">MNIDKLLHDVQGLLGRTLNNTQSPEEKDLFRIAAAALMYISETGRIHSFEDYLQLGKQDPPYAVASFKTREEADVWLKKHPEPPHGAHVLIADEYHLVAHRRESDIRSLIKLPVIDYYLADLARSGTTTPVDSFSTREEADAWLQNQPEPPRNASVLVAGKYHVAIYHRLINHRALYPLPVTTQEPERNAGTGDRAGTP</sequence>
<dbReference type="Proteomes" id="UP001611383">
    <property type="component" value="Chromosome"/>
</dbReference>
<accession>A0ABY9WJT1</accession>
<gene>
    <name evidence="1" type="ORF">F0U60_08190</name>
</gene>
<dbReference type="EMBL" id="CP043494">
    <property type="protein sequence ID" value="WNG44080.1"/>
    <property type="molecule type" value="Genomic_DNA"/>
</dbReference>
<evidence type="ECO:0000313" key="1">
    <source>
        <dbReference type="EMBL" id="WNG44080.1"/>
    </source>
</evidence>
<proteinExistence type="predicted"/>
<evidence type="ECO:0000313" key="2">
    <source>
        <dbReference type="Proteomes" id="UP001611383"/>
    </source>
</evidence>
<protein>
    <submittedName>
        <fullName evidence="1">Head protein</fullName>
    </submittedName>
</protein>
<name>A0ABY9WJT1_9BACT</name>